<name>A0AAD3XS67_NEPGR</name>
<accession>A0AAD3XS67</accession>
<comment type="caution">
    <text evidence="1">The sequence shown here is derived from an EMBL/GenBank/DDBJ whole genome shotgun (WGS) entry which is preliminary data.</text>
</comment>
<gene>
    <name evidence="1" type="ORF">Nepgr_017468</name>
</gene>
<dbReference type="EMBL" id="BSYO01000015">
    <property type="protein sequence ID" value="GMH15627.1"/>
    <property type="molecule type" value="Genomic_DNA"/>
</dbReference>
<organism evidence="1 2">
    <name type="scientific">Nepenthes gracilis</name>
    <name type="common">Slender pitcher plant</name>
    <dbReference type="NCBI Taxonomy" id="150966"/>
    <lineage>
        <taxon>Eukaryota</taxon>
        <taxon>Viridiplantae</taxon>
        <taxon>Streptophyta</taxon>
        <taxon>Embryophyta</taxon>
        <taxon>Tracheophyta</taxon>
        <taxon>Spermatophyta</taxon>
        <taxon>Magnoliopsida</taxon>
        <taxon>eudicotyledons</taxon>
        <taxon>Gunneridae</taxon>
        <taxon>Pentapetalae</taxon>
        <taxon>Caryophyllales</taxon>
        <taxon>Nepenthaceae</taxon>
        <taxon>Nepenthes</taxon>
    </lineage>
</organism>
<protein>
    <submittedName>
        <fullName evidence="1">Uncharacterized protein</fullName>
    </submittedName>
</protein>
<evidence type="ECO:0000313" key="1">
    <source>
        <dbReference type="EMBL" id="GMH15627.1"/>
    </source>
</evidence>
<sequence>MWRIASVLQPRWPGAVRPVIAFAAILSGRWAASCESSEMHPDRLSLLGALMEQIRCSWSLGEDPSMILAFGG</sequence>
<dbReference type="Proteomes" id="UP001279734">
    <property type="component" value="Unassembled WGS sequence"/>
</dbReference>
<reference evidence="1" key="1">
    <citation type="submission" date="2023-05" db="EMBL/GenBank/DDBJ databases">
        <title>Nepenthes gracilis genome sequencing.</title>
        <authorList>
            <person name="Fukushima K."/>
        </authorList>
    </citation>
    <scope>NUCLEOTIDE SEQUENCE</scope>
    <source>
        <strain evidence="1">SING2019-196</strain>
    </source>
</reference>
<dbReference type="AlphaFoldDB" id="A0AAD3XS67"/>
<proteinExistence type="predicted"/>
<evidence type="ECO:0000313" key="2">
    <source>
        <dbReference type="Proteomes" id="UP001279734"/>
    </source>
</evidence>
<keyword evidence="2" id="KW-1185">Reference proteome</keyword>